<evidence type="ECO:0000256" key="6">
    <source>
        <dbReference type="ARBA" id="ARBA00023242"/>
    </source>
</evidence>
<evidence type="ECO:0000313" key="11">
    <source>
        <dbReference type="RefSeq" id="XP_014473334.1"/>
    </source>
</evidence>
<evidence type="ECO:0000256" key="1">
    <source>
        <dbReference type="ARBA" id="ARBA00004604"/>
    </source>
</evidence>
<dbReference type="InterPro" id="IPR001680">
    <property type="entry name" value="WD40_rpt"/>
</dbReference>
<dbReference type="GO" id="GO:0045943">
    <property type="term" value="P:positive regulation of transcription by RNA polymerase I"/>
    <property type="evidence" value="ECO:0007669"/>
    <property type="project" value="TreeGrafter"/>
</dbReference>
<evidence type="ECO:0000256" key="2">
    <source>
        <dbReference type="ARBA" id="ARBA00018260"/>
    </source>
</evidence>
<evidence type="ECO:0000256" key="3">
    <source>
        <dbReference type="ARBA" id="ARBA00022552"/>
    </source>
</evidence>
<evidence type="ECO:0000313" key="10">
    <source>
        <dbReference type="Proteomes" id="UP000515204"/>
    </source>
</evidence>
<dbReference type="Gene3D" id="2.130.10.10">
    <property type="entry name" value="YVTN repeat-like/Quinoprotein amine dehydrogenase"/>
    <property type="match status" value="2"/>
</dbReference>
<dbReference type="SMART" id="SM00320">
    <property type="entry name" value="WD40"/>
    <property type="match status" value="6"/>
</dbReference>
<dbReference type="GeneID" id="106743723"/>
<dbReference type="PROSITE" id="PS50082">
    <property type="entry name" value="WD_REPEATS_2"/>
    <property type="match status" value="2"/>
</dbReference>
<dbReference type="PROSITE" id="PS50294">
    <property type="entry name" value="WD_REPEATS_REGION"/>
    <property type="match status" value="2"/>
</dbReference>
<evidence type="ECO:0000256" key="5">
    <source>
        <dbReference type="ARBA" id="ARBA00022737"/>
    </source>
</evidence>
<dbReference type="InterPro" id="IPR015943">
    <property type="entry name" value="WD40/YVTN_repeat-like_dom_sf"/>
</dbReference>
<dbReference type="CDD" id="cd00200">
    <property type="entry name" value="WD40"/>
    <property type="match status" value="1"/>
</dbReference>
<evidence type="ECO:0000256" key="7">
    <source>
        <dbReference type="ARBA" id="ARBA00045437"/>
    </source>
</evidence>
<dbReference type="InterPro" id="IPR036322">
    <property type="entry name" value="WD40_repeat_dom_sf"/>
</dbReference>
<organism evidence="10 11">
    <name type="scientific">Dinoponera quadriceps</name>
    <name type="common">South American ant</name>
    <dbReference type="NCBI Taxonomy" id="609295"/>
    <lineage>
        <taxon>Eukaryota</taxon>
        <taxon>Metazoa</taxon>
        <taxon>Ecdysozoa</taxon>
        <taxon>Arthropoda</taxon>
        <taxon>Hexapoda</taxon>
        <taxon>Insecta</taxon>
        <taxon>Pterygota</taxon>
        <taxon>Neoptera</taxon>
        <taxon>Endopterygota</taxon>
        <taxon>Hymenoptera</taxon>
        <taxon>Apocrita</taxon>
        <taxon>Aculeata</taxon>
        <taxon>Formicoidea</taxon>
        <taxon>Formicidae</taxon>
        <taxon>Ponerinae</taxon>
        <taxon>Ponerini</taxon>
        <taxon>Dinoponera</taxon>
    </lineage>
</organism>
<feature type="repeat" description="WD" evidence="8">
    <location>
        <begin position="243"/>
        <end position="284"/>
    </location>
</feature>
<evidence type="ECO:0000256" key="4">
    <source>
        <dbReference type="ARBA" id="ARBA00022574"/>
    </source>
</evidence>
<name>A0A6P3X612_DINQU</name>
<dbReference type="PANTHER" id="PTHR19924:SF26">
    <property type="entry name" value="U3 SMALL NUCLEOLAR RNA-ASSOCIATED PROTEIN 15 HOMOLOG"/>
    <property type="match status" value="1"/>
</dbReference>
<proteinExistence type="predicted"/>
<keyword evidence="5" id="KW-0677">Repeat</keyword>
<dbReference type="SUPFAM" id="SSF50978">
    <property type="entry name" value="WD40 repeat-like"/>
    <property type="match status" value="1"/>
</dbReference>
<dbReference type="Pfam" id="PF09384">
    <property type="entry name" value="UTP15_C"/>
    <property type="match status" value="1"/>
</dbReference>
<evidence type="ECO:0000259" key="9">
    <source>
        <dbReference type="Pfam" id="PF09384"/>
    </source>
</evidence>
<feature type="domain" description="U3 small nucleolar RNA-associated protein 15 C-terminal" evidence="9">
    <location>
        <begin position="366"/>
        <end position="500"/>
    </location>
</feature>
<feature type="repeat" description="WD" evidence="8">
    <location>
        <begin position="117"/>
        <end position="158"/>
    </location>
</feature>
<dbReference type="Pfam" id="PF00400">
    <property type="entry name" value="WD40"/>
    <property type="match status" value="2"/>
</dbReference>
<comment type="function">
    <text evidence="7">Ribosome biogenesis factor. Involved in nucleolar processing of pre-18S ribosomal RNA. Required for optimal pre-ribosomal RNA transcription by RNA polymerase I. Part of the small subunit (SSU) processome, first precursor of the small eukaryotic ribosomal subunit. During the assembly of the SSU processome in the nucleolus, many ribosome biogenesis factors, an RNA chaperone and ribosomal proteins associate with the nascent pre-rRNA and work in concert to generate RNA folding, modifications, rearrangements and cleavage as well as targeted degradation of pre-ribosomal RNA by the RNA exosome.</text>
</comment>
<sequence length="534" mass="59748">MFYRKISTKLLPRPGPELTEDNIYWSKYAPPVLVKEFGSIDYIDFSPVEPYNFAVTCSVRLQVYNPITKLVMKTFSRFKETAYGGSFRKDGTLLCAGGDESVVRLFNINSTNTVRLFSGHEAAVHRAFFTADDVHIASFSDDNTTKLWDISSEQQVISFKDHIDYVRAGAVSPVSPDVILSGGYDKHIHMYDTRMNKKILSVNNDASVESLLFLPTGGIFLSAGGTDIKVFDVFAGGRLLAKITQHHNTVTCLQIASNGRRIMSGSLDGHVKIYDTGTYNTLHTLNYSNVILSLGISANDQTIVAGMADGLLSVRTRENEKDTKDVRDAKDAREERDNGLVEDELYKNASDISRVPNVSGSKRQISKEVLCKHDVYLRKFQYSKALDCVMIPFTVNKNPQITIALMQELIRRQGLKRALSGRDDKSLVTIIRFLNKYIGSVRYGRVLVQVANALLDVYGDSLHKLGEEPLKMFTIMEKKLQEEWQLMVTLAQMDGALQMIMSAGENTPATVRKTQSMEPSNAAQTERDFVLNIT</sequence>
<dbReference type="GO" id="GO:0005730">
    <property type="term" value="C:nucleolus"/>
    <property type="evidence" value="ECO:0007669"/>
    <property type="project" value="UniProtKB-SubCell"/>
</dbReference>
<dbReference type="PANTHER" id="PTHR19924">
    <property type="entry name" value="UTP15 U3 SMALL NUCLEOLAR RNA-ASSOCIATED PROTEIN 15 FAMILY MEMBER"/>
    <property type="match status" value="1"/>
</dbReference>
<dbReference type="OrthoDB" id="431715at2759"/>
<keyword evidence="4 8" id="KW-0853">WD repeat</keyword>
<dbReference type="Proteomes" id="UP000515204">
    <property type="component" value="Unplaced"/>
</dbReference>
<keyword evidence="6" id="KW-0539">Nucleus</keyword>
<accession>A0A6P3X612</accession>
<protein>
    <recommendedName>
        <fullName evidence="2">U3 small nucleolar RNA-associated protein 15 homolog</fullName>
    </recommendedName>
</protein>
<reference evidence="11" key="1">
    <citation type="submission" date="2025-08" db="UniProtKB">
        <authorList>
            <consortium name="RefSeq"/>
        </authorList>
    </citation>
    <scope>IDENTIFICATION</scope>
</reference>
<dbReference type="GO" id="GO:0006364">
    <property type="term" value="P:rRNA processing"/>
    <property type="evidence" value="ECO:0007669"/>
    <property type="project" value="UniProtKB-KW"/>
</dbReference>
<dbReference type="InterPro" id="IPR018983">
    <property type="entry name" value="U3_snoRNA-assocProt_15_C"/>
</dbReference>
<keyword evidence="10" id="KW-1185">Reference proteome</keyword>
<dbReference type="AlphaFoldDB" id="A0A6P3X612"/>
<comment type="subcellular location">
    <subcellularLocation>
        <location evidence="1">Nucleus</location>
        <location evidence="1">Nucleolus</location>
    </subcellularLocation>
</comment>
<gene>
    <name evidence="11" type="primary">LOC106743723</name>
</gene>
<dbReference type="RefSeq" id="XP_014473334.1">
    <property type="nucleotide sequence ID" value="XM_014617848.1"/>
</dbReference>
<keyword evidence="3" id="KW-0698">rRNA processing</keyword>
<evidence type="ECO:0000256" key="8">
    <source>
        <dbReference type="PROSITE-ProRule" id="PRU00221"/>
    </source>
</evidence>
<dbReference type="KEGG" id="dqu:106743723"/>